<accession>A0A5B3H6L9</accession>
<dbReference type="Gene3D" id="4.10.520.10">
    <property type="entry name" value="IHF-like DNA-binding proteins"/>
    <property type="match status" value="1"/>
</dbReference>
<dbReference type="RefSeq" id="WP_018695770.1">
    <property type="nucleotide sequence ID" value="NZ_AP025562.1"/>
</dbReference>
<evidence type="ECO:0000313" key="4">
    <source>
        <dbReference type="Proteomes" id="UP000322940"/>
    </source>
</evidence>
<name>A0A5B3H6L9_9BACT</name>
<organism evidence="3 4">
    <name type="scientific">Alistipes onderdonkii</name>
    <dbReference type="NCBI Taxonomy" id="328813"/>
    <lineage>
        <taxon>Bacteria</taxon>
        <taxon>Pseudomonadati</taxon>
        <taxon>Bacteroidota</taxon>
        <taxon>Bacteroidia</taxon>
        <taxon>Bacteroidales</taxon>
        <taxon>Rikenellaceae</taxon>
        <taxon>Alistipes</taxon>
    </lineage>
</organism>
<dbReference type="EMBL" id="VVXH01000001">
    <property type="protein sequence ID" value="KAA2381326.1"/>
    <property type="molecule type" value="Genomic_DNA"/>
</dbReference>
<protein>
    <submittedName>
        <fullName evidence="3">HU family DNA-binding protein</fullName>
    </submittedName>
</protein>
<sequence>MNKYALIRQVSKMLERPMREVVPIVNALFDCIVASILDGQKVTISSLGSFRLQDFRERKAYRHKSIVVPTGKLVRFTFSPAL</sequence>
<dbReference type="InterPro" id="IPR000119">
    <property type="entry name" value="Hist_DNA-bd"/>
</dbReference>
<gene>
    <name evidence="3" type="ORF">F2Y10_02260</name>
</gene>
<reference evidence="3 4" key="1">
    <citation type="journal article" date="2019" name="Nat. Med.">
        <title>A library of human gut bacterial isolates paired with longitudinal multiomics data enables mechanistic microbiome research.</title>
        <authorList>
            <person name="Poyet M."/>
            <person name="Groussin M."/>
            <person name="Gibbons S.M."/>
            <person name="Avila-Pacheco J."/>
            <person name="Jiang X."/>
            <person name="Kearney S.M."/>
            <person name="Perrotta A.R."/>
            <person name="Berdy B."/>
            <person name="Zhao S."/>
            <person name="Lieberman T.D."/>
            <person name="Swanson P.K."/>
            <person name="Smith M."/>
            <person name="Roesemann S."/>
            <person name="Alexander J.E."/>
            <person name="Rich S.A."/>
            <person name="Livny J."/>
            <person name="Vlamakis H."/>
            <person name="Clish C."/>
            <person name="Bullock K."/>
            <person name="Deik A."/>
            <person name="Scott J."/>
            <person name="Pierce K.A."/>
            <person name="Xavier R.J."/>
            <person name="Alm E.J."/>
        </authorList>
    </citation>
    <scope>NUCLEOTIDE SEQUENCE [LARGE SCALE GENOMIC DNA]</scope>
    <source>
        <strain evidence="3 4">BIOML-A266</strain>
    </source>
</reference>
<evidence type="ECO:0000256" key="2">
    <source>
        <dbReference type="ARBA" id="ARBA00023125"/>
    </source>
</evidence>
<dbReference type="AlphaFoldDB" id="A0A5B3H6L9"/>
<dbReference type="GO" id="GO:0030527">
    <property type="term" value="F:structural constituent of chromatin"/>
    <property type="evidence" value="ECO:0007669"/>
    <property type="project" value="InterPro"/>
</dbReference>
<dbReference type="Proteomes" id="UP000322940">
    <property type="component" value="Unassembled WGS sequence"/>
</dbReference>
<proteinExistence type="inferred from homology"/>
<dbReference type="GO" id="GO:0003677">
    <property type="term" value="F:DNA binding"/>
    <property type="evidence" value="ECO:0007669"/>
    <property type="project" value="UniProtKB-KW"/>
</dbReference>
<dbReference type="SUPFAM" id="SSF47729">
    <property type="entry name" value="IHF-like DNA-binding proteins"/>
    <property type="match status" value="1"/>
</dbReference>
<evidence type="ECO:0000256" key="1">
    <source>
        <dbReference type="ARBA" id="ARBA00010529"/>
    </source>
</evidence>
<dbReference type="Pfam" id="PF00216">
    <property type="entry name" value="Bac_DNA_binding"/>
    <property type="match status" value="1"/>
</dbReference>
<dbReference type="InterPro" id="IPR010992">
    <property type="entry name" value="IHF-like_DNA-bd_dom_sf"/>
</dbReference>
<comment type="similarity">
    <text evidence="1">Belongs to the bacterial histone-like protein family.</text>
</comment>
<keyword evidence="2 3" id="KW-0238">DNA-binding</keyword>
<comment type="caution">
    <text evidence="3">The sequence shown here is derived from an EMBL/GenBank/DDBJ whole genome shotgun (WGS) entry which is preliminary data.</text>
</comment>
<evidence type="ECO:0000313" key="3">
    <source>
        <dbReference type="EMBL" id="KAA2381326.1"/>
    </source>
</evidence>